<evidence type="ECO:0000313" key="2">
    <source>
        <dbReference type="EMBL" id="KAK3784360.1"/>
    </source>
</evidence>
<feature type="compositionally biased region" description="Polar residues" evidence="1">
    <location>
        <begin position="1"/>
        <end position="14"/>
    </location>
</feature>
<protein>
    <submittedName>
        <fullName evidence="2">Uncharacterized protein</fullName>
    </submittedName>
</protein>
<feature type="non-terminal residue" evidence="2">
    <location>
        <position position="1"/>
    </location>
</feature>
<evidence type="ECO:0000313" key="3">
    <source>
        <dbReference type="Proteomes" id="UP001283361"/>
    </source>
</evidence>
<dbReference type="EMBL" id="JAWDGP010002271">
    <property type="protein sequence ID" value="KAK3784360.1"/>
    <property type="molecule type" value="Genomic_DNA"/>
</dbReference>
<gene>
    <name evidence="2" type="ORF">RRG08_010427</name>
</gene>
<name>A0AAE1AB98_9GAST</name>
<keyword evidence="3" id="KW-1185">Reference proteome</keyword>
<organism evidence="2 3">
    <name type="scientific">Elysia crispata</name>
    <name type="common">lettuce slug</name>
    <dbReference type="NCBI Taxonomy" id="231223"/>
    <lineage>
        <taxon>Eukaryota</taxon>
        <taxon>Metazoa</taxon>
        <taxon>Spiralia</taxon>
        <taxon>Lophotrochozoa</taxon>
        <taxon>Mollusca</taxon>
        <taxon>Gastropoda</taxon>
        <taxon>Heterobranchia</taxon>
        <taxon>Euthyneura</taxon>
        <taxon>Panpulmonata</taxon>
        <taxon>Sacoglossa</taxon>
        <taxon>Placobranchoidea</taxon>
        <taxon>Plakobranchidae</taxon>
        <taxon>Elysia</taxon>
    </lineage>
</organism>
<reference evidence="2" key="1">
    <citation type="journal article" date="2023" name="G3 (Bethesda)">
        <title>A reference genome for the long-term kleptoplast-retaining sea slug Elysia crispata morphotype clarki.</title>
        <authorList>
            <person name="Eastman K.E."/>
            <person name="Pendleton A.L."/>
            <person name="Shaikh M.A."/>
            <person name="Suttiyut T."/>
            <person name="Ogas R."/>
            <person name="Tomko P."/>
            <person name="Gavelis G."/>
            <person name="Widhalm J.R."/>
            <person name="Wisecaver J.H."/>
        </authorList>
    </citation>
    <scope>NUCLEOTIDE SEQUENCE</scope>
    <source>
        <strain evidence="2">ECLA1</strain>
    </source>
</reference>
<feature type="region of interest" description="Disordered" evidence="1">
    <location>
        <begin position="92"/>
        <end position="114"/>
    </location>
</feature>
<proteinExistence type="predicted"/>
<feature type="region of interest" description="Disordered" evidence="1">
    <location>
        <begin position="1"/>
        <end position="54"/>
    </location>
</feature>
<sequence length="193" mass="21181">LSEGSLWNSNQSPSGFEAGRFEDPHRQQFNGTGPERVDHFLGPGPDDKADMYRAGYPARDGIPPAGMLANSMSPDAMSAGKTTCNTYFPSYNKRQLEDSPRGRSGDKFTDSTKRRKNSNLTGLAVITWPSACYRITVGGRMLNGICGSRACNRHRVRPALACPYEARLCTEPSQSYFLACPYVARLCTEPSQS</sequence>
<feature type="compositionally biased region" description="Basic and acidic residues" evidence="1">
    <location>
        <begin position="35"/>
        <end position="51"/>
    </location>
</feature>
<dbReference type="Proteomes" id="UP001283361">
    <property type="component" value="Unassembled WGS sequence"/>
</dbReference>
<feature type="compositionally biased region" description="Basic and acidic residues" evidence="1">
    <location>
        <begin position="94"/>
        <end position="112"/>
    </location>
</feature>
<accession>A0AAE1AB98</accession>
<dbReference type="AlphaFoldDB" id="A0AAE1AB98"/>
<evidence type="ECO:0000256" key="1">
    <source>
        <dbReference type="SAM" id="MobiDB-lite"/>
    </source>
</evidence>
<comment type="caution">
    <text evidence="2">The sequence shown here is derived from an EMBL/GenBank/DDBJ whole genome shotgun (WGS) entry which is preliminary data.</text>
</comment>